<dbReference type="SUPFAM" id="SSF53098">
    <property type="entry name" value="Ribonuclease H-like"/>
    <property type="match status" value="1"/>
</dbReference>
<proteinExistence type="predicted"/>
<feature type="region of interest" description="Disordered" evidence="1">
    <location>
        <begin position="200"/>
        <end position="268"/>
    </location>
</feature>
<name>A0A6L2K317_TANCI</name>
<organism evidence="3">
    <name type="scientific">Tanacetum cinerariifolium</name>
    <name type="common">Dalmatian daisy</name>
    <name type="synonym">Chrysanthemum cinerariifolium</name>
    <dbReference type="NCBI Taxonomy" id="118510"/>
    <lineage>
        <taxon>Eukaryota</taxon>
        <taxon>Viridiplantae</taxon>
        <taxon>Streptophyta</taxon>
        <taxon>Embryophyta</taxon>
        <taxon>Tracheophyta</taxon>
        <taxon>Spermatophyta</taxon>
        <taxon>Magnoliopsida</taxon>
        <taxon>eudicotyledons</taxon>
        <taxon>Gunneridae</taxon>
        <taxon>Pentapetalae</taxon>
        <taxon>asterids</taxon>
        <taxon>campanulids</taxon>
        <taxon>Asterales</taxon>
        <taxon>Asteraceae</taxon>
        <taxon>Asteroideae</taxon>
        <taxon>Anthemideae</taxon>
        <taxon>Anthemidinae</taxon>
        <taxon>Tanacetum</taxon>
    </lineage>
</organism>
<evidence type="ECO:0000256" key="1">
    <source>
        <dbReference type="SAM" id="MobiDB-lite"/>
    </source>
</evidence>
<feature type="compositionally biased region" description="Low complexity" evidence="1">
    <location>
        <begin position="232"/>
        <end position="248"/>
    </location>
</feature>
<reference evidence="3" key="1">
    <citation type="journal article" date="2019" name="Sci. Rep.">
        <title>Draft genome of Tanacetum cinerariifolium, the natural source of mosquito coil.</title>
        <authorList>
            <person name="Yamashiro T."/>
            <person name="Shiraishi A."/>
            <person name="Satake H."/>
            <person name="Nakayama K."/>
        </authorList>
    </citation>
    <scope>NUCLEOTIDE SEQUENCE</scope>
</reference>
<evidence type="ECO:0000259" key="2">
    <source>
        <dbReference type="Pfam" id="PF07727"/>
    </source>
</evidence>
<feature type="non-terminal residue" evidence="3">
    <location>
        <position position="1"/>
    </location>
</feature>
<feature type="compositionally biased region" description="Low complexity" evidence="1">
    <location>
        <begin position="948"/>
        <end position="963"/>
    </location>
</feature>
<dbReference type="AlphaFoldDB" id="A0A6L2K317"/>
<sequence>PDAGIDSIFETTSQMDVQAPSTVAPLPLSAPTLTPSTIATISTIPQAPTPPKTAPSTLLQDLPNFGSLYMDQRMNEAVKVAVQIQSDRLRDKAQAENNEFLKNLDENIQKIIKDQVKEHVKVQISKILPKIKQTMNEQLEAEVLTRSSNSSKTSYVVTADLSEMELKNILIEKMKGNNFIHRSNEQRNLYKALIRPGVQETKRMKGARVNKHSKEKATRTTSKSTQGSKSRQTSTSESTTTEEPTQTTHNLEEPSYPEFETGDANDQPIAETSLHPELFSQQKKPLTPYPFLMNRLKVNTLTPELLGGPTYELMKGSCKSLVELEFFLEEVYKATTNQLDWINPEGQQYPHNLLKPLPLIPNFRCHRVIPFDHFFNNDLEFLRGGTSSRKYITSITKTKAADYGLTKWIEDLVPPKMESARDVYSKCRIIAVTELKIVEWHNYKHLDWITVRRDDDKLYKFKEGDFKMFTRSIVIQRRVEDLQLSVKSYQKKLNLISPDTYYSDLKPKEAYTAYSNPRGFIYHNKDKQNRYKVVRNGYSNPMIQPEPKGSTQGYLLVSVEVLRYDKMSKHENVGIVPTEMELILEHTQQGISHEVSNIQVILKYSQQRWNSFLIQHPTSSWSILTDLQVTPTKPRRMTKPYSAHRFIANYFNARNLKMEVKADDLDACDSDCDEISTANAVLMANLPSYDSDVLSEIGIVRISRVNYVEVLGHNLFSVGQFCDSDLKVAFRKHTCFIRNLEGIDLLSGSRGTNLYSLSIRDMMASSLICLVNSLVCDLPKLKFKKDHLCSACTMGKRKKQSHKPKSKDTNQEKLYLLHMDLCGPMCVASVNRKNYILVILDGYSWFTWVKFLTSKDEALDFHQVGISYETSVTRTPQQNVQDSFQTLLLQHCLYHHRGMNEILCFNECLMSSSSLPTNVASPVPVEEALTPVESAGSPSSITVDQDETSLSTSQTTPQLQSQTIPLCGEEESYDLEMDVKTAFLNGCLREEVYISQPDGFVDPDNHNHVYRPKKALYGLKQAIPRIFQRIFQRGIFLNQSKYALKSLKKYEIESCDLVDTPMVETSKLDEDTQGKVVDPTHYRSMVGTLMYLTSSRPDLVYAICMCARYQARPTEKHLHVVKRIFRYLRKTINRGLWYSKDSAIARTAFAYAGHTACQDTKRSTSGSMQLLGHRLVSWSSKRQKSVAISSTKVEYITLSGYCDQVL</sequence>
<feature type="domain" description="Reverse transcriptase Ty1/copia-type" evidence="2">
    <location>
        <begin position="975"/>
        <end position="1023"/>
    </location>
</feature>
<dbReference type="EMBL" id="BKCJ010001666">
    <property type="protein sequence ID" value="GEU43127.1"/>
    <property type="molecule type" value="Genomic_DNA"/>
</dbReference>
<dbReference type="Pfam" id="PF07727">
    <property type="entry name" value="RVT_2"/>
    <property type="match status" value="1"/>
</dbReference>
<feature type="compositionally biased region" description="Polar residues" evidence="1">
    <location>
        <begin position="219"/>
        <end position="231"/>
    </location>
</feature>
<accession>A0A6L2K317</accession>
<comment type="caution">
    <text evidence="3">The sequence shown here is derived from an EMBL/GenBank/DDBJ whole genome shotgun (WGS) entry which is preliminary data.</text>
</comment>
<dbReference type="InterPro" id="IPR013103">
    <property type="entry name" value="RVT_2"/>
</dbReference>
<feature type="compositionally biased region" description="Basic residues" evidence="1">
    <location>
        <begin position="204"/>
        <end position="214"/>
    </location>
</feature>
<evidence type="ECO:0000313" key="3">
    <source>
        <dbReference type="EMBL" id="GEU43127.1"/>
    </source>
</evidence>
<dbReference type="InterPro" id="IPR012337">
    <property type="entry name" value="RNaseH-like_sf"/>
</dbReference>
<feature type="region of interest" description="Disordered" evidence="1">
    <location>
        <begin position="931"/>
        <end position="963"/>
    </location>
</feature>
<dbReference type="PANTHER" id="PTHR11439">
    <property type="entry name" value="GAG-POL-RELATED RETROTRANSPOSON"/>
    <property type="match status" value="1"/>
</dbReference>
<dbReference type="PANTHER" id="PTHR11439:SF483">
    <property type="entry name" value="PEPTIDE SYNTHASE GLIP-LIKE, PUTATIVE (AFU_ORTHOLOGUE AFUA_3G12920)-RELATED"/>
    <property type="match status" value="1"/>
</dbReference>
<protein>
    <submittedName>
        <fullName evidence="3">Retrovirus-related Pol polyprotein from transposon TNT 1-94</fullName>
    </submittedName>
</protein>
<gene>
    <name evidence="3" type="ORF">Tci_015105</name>
</gene>